<keyword evidence="2" id="KW-0472">Membrane</keyword>
<dbReference type="SMART" id="SM00181">
    <property type="entry name" value="EGF"/>
    <property type="match status" value="13"/>
</dbReference>
<keyword evidence="2" id="KW-1133">Transmembrane helix</keyword>
<evidence type="ECO:0000259" key="3">
    <source>
        <dbReference type="PROSITE" id="PS50026"/>
    </source>
</evidence>
<evidence type="ECO:0000256" key="2">
    <source>
        <dbReference type="SAM" id="Phobius"/>
    </source>
</evidence>
<sequence>MNERTRNMGYIGGIIFINSILITGVMMSSWSTRQPKNELDDSDHECIVRFSRREERFVPYTETYKARKWGLFYVIKTRTNYRSEYRTTWVTEKTCCNGYVKNDNVCVPVCSVPCINARCVKPNTCECEQGFRQQYVSFACEPVCEGNCKNGVCQSPNKCMCNTGYELSADKLHCQPICQQNCEQLNAHCVGPNHCVCNPGYELSDLLCKPICKMPCENGKCTAPDVCTCNDGYELMDMFTCTPKCEQPCKYGNCTAPNNCTCNPGYQQNEAKDCDPICSESCVNGTCIAPEVCSCDPGYGLLNDSKYVCEPMCEKACVNGTCTAPDICSCHDGYRVSGDDTMKHVCEPICEKSCGNGTCTAPGVCNCTEGYWFEEEERTCVPFCKIPCEPGGTCVAPDTCSCFDGYRTIDTNVKENEVDKITDGYISACEPICEPSCKHGKCTAPNFCTCNDNYTRSSDNRCMPICSSCENGICVAPHVCQCLEGFVKESEGSCVAFCENNCENGKCVAPNECRCDVGFEMSANGTCVKPCTRVCKGHGVCVKDEEPCECSYGWTGWDCDQPTVCILVMDFDDKTVNRLTVHNETNSTQMDARHYAPYCYQCNDTEGNKSFCFTITSDHGPSTIGCFVERESPCYLSMYHSSTNTVSRMVGTLTAITIVIIATATTAAYFFIRRQRKMKTRAAIVQNDLYQETITHEANECLISEDESHDAIVNDTGIN</sequence>
<keyword evidence="1" id="KW-0245">EGF-like domain</keyword>
<dbReference type="PROSITE" id="PS00022">
    <property type="entry name" value="EGF_1"/>
    <property type="match status" value="1"/>
</dbReference>
<dbReference type="Gene3D" id="2.10.25.10">
    <property type="entry name" value="Laminin"/>
    <property type="match status" value="12"/>
</dbReference>
<dbReference type="PANTHER" id="PTHR24047:SF29">
    <property type="entry name" value="EATER-RELATED"/>
    <property type="match status" value="1"/>
</dbReference>
<organism evidence="4 5">
    <name type="scientific">Bombus impatiens</name>
    <name type="common">Bumblebee</name>
    <dbReference type="NCBI Taxonomy" id="132113"/>
    <lineage>
        <taxon>Eukaryota</taxon>
        <taxon>Metazoa</taxon>
        <taxon>Ecdysozoa</taxon>
        <taxon>Arthropoda</taxon>
        <taxon>Hexapoda</taxon>
        <taxon>Insecta</taxon>
        <taxon>Pterygota</taxon>
        <taxon>Neoptera</taxon>
        <taxon>Endopterygota</taxon>
        <taxon>Hymenoptera</taxon>
        <taxon>Apocrita</taxon>
        <taxon>Aculeata</taxon>
        <taxon>Apoidea</taxon>
        <taxon>Anthophila</taxon>
        <taxon>Apidae</taxon>
        <taxon>Bombus</taxon>
        <taxon>Pyrobombus</taxon>
    </lineage>
</organism>
<feature type="domain" description="EGF-like" evidence="3">
    <location>
        <begin position="528"/>
        <end position="560"/>
    </location>
</feature>
<gene>
    <name evidence="5" type="primary">LOC100742612</name>
</gene>
<feature type="disulfide bond" evidence="1">
    <location>
        <begin position="531"/>
        <end position="541"/>
    </location>
</feature>
<proteinExistence type="predicted"/>
<dbReference type="InterPro" id="IPR009030">
    <property type="entry name" value="Growth_fac_rcpt_cys_sf"/>
</dbReference>
<dbReference type="Proteomes" id="UP000515180">
    <property type="component" value="Unplaced"/>
</dbReference>
<dbReference type="InterPro" id="IPR053255">
    <property type="entry name" value="EGF-like_domain"/>
</dbReference>
<protein>
    <submittedName>
        <fullName evidence="5">Multiple epidermal growth factor-like domains protein 10 isoform X1</fullName>
    </submittedName>
</protein>
<dbReference type="RefSeq" id="XP_024222599.1">
    <property type="nucleotide sequence ID" value="XM_024366831.2"/>
</dbReference>
<evidence type="ECO:0000313" key="4">
    <source>
        <dbReference type="Proteomes" id="UP000515180"/>
    </source>
</evidence>
<feature type="transmembrane region" description="Helical" evidence="2">
    <location>
        <begin position="649"/>
        <end position="672"/>
    </location>
</feature>
<accession>A0A6P6F9F5</accession>
<evidence type="ECO:0000256" key="1">
    <source>
        <dbReference type="PROSITE-ProRule" id="PRU00076"/>
    </source>
</evidence>
<feature type="transmembrane region" description="Helical" evidence="2">
    <location>
        <begin position="7"/>
        <end position="30"/>
    </location>
</feature>
<keyword evidence="4" id="KW-1185">Reference proteome</keyword>
<dbReference type="SUPFAM" id="SSF57184">
    <property type="entry name" value="Growth factor receptor domain"/>
    <property type="match status" value="2"/>
</dbReference>
<dbReference type="GeneID" id="100742612"/>
<dbReference type="OrthoDB" id="409374at2759"/>
<keyword evidence="1" id="KW-1015">Disulfide bond</keyword>
<dbReference type="Pfam" id="PF02363">
    <property type="entry name" value="C_tripleX"/>
    <property type="match status" value="12"/>
</dbReference>
<keyword evidence="2" id="KW-0812">Transmembrane</keyword>
<dbReference type="PROSITE" id="PS50026">
    <property type="entry name" value="EGF_3"/>
    <property type="match status" value="1"/>
</dbReference>
<evidence type="ECO:0000313" key="5">
    <source>
        <dbReference type="RefSeq" id="XP_024222599.1"/>
    </source>
</evidence>
<comment type="caution">
    <text evidence="1">Lacks conserved residue(s) required for the propagation of feature annotation.</text>
</comment>
<dbReference type="AlphaFoldDB" id="A0A6P6F9F5"/>
<dbReference type="InterPro" id="IPR003341">
    <property type="entry name" value="Cys_rich_tripleX"/>
</dbReference>
<dbReference type="InterPro" id="IPR000742">
    <property type="entry name" value="EGF"/>
</dbReference>
<name>A0A6P6F9F5_BOMIM</name>
<reference evidence="5" key="1">
    <citation type="submission" date="2025-08" db="UniProtKB">
        <authorList>
            <consortium name="RefSeq"/>
        </authorList>
    </citation>
    <scope>IDENTIFICATION</scope>
</reference>
<dbReference type="KEGG" id="bim:100742612"/>
<feature type="disulfide bond" evidence="1">
    <location>
        <begin position="550"/>
        <end position="559"/>
    </location>
</feature>
<dbReference type="PROSITE" id="PS01186">
    <property type="entry name" value="EGF_2"/>
    <property type="match status" value="1"/>
</dbReference>
<dbReference type="PANTHER" id="PTHR24047">
    <property type="entry name" value="FI01909P-RELATED"/>
    <property type="match status" value="1"/>
</dbReference>